<keyword evidence="7" id="KW-1185">Reference proteome</keyword>
<protein>
    <recommendedName>
        <fullName evidence="5">Crinkler effector protein N-terminal domain-containing protein</fullName>
    </recommendedName>
</protein>
<sequence length="298" mass="33389">MATLTRMCVLLGSAFGVEIDDDKHVGELIEAIKGKKKNAFKSADADKLHLFLAKRKEGEWLNGPGAAAVATDDLVQFTPMDSTLKIGNDKYFGSNFHPGEGQVHVLVRVLVAVSEHLRVHRNMARDENLPVAKRVKIAQVEVAYQGLVPNDFYSVPVETIATYQKLEMAFLSRSSFGRICLLYGPRQFGKKTIAHRLLALLAADPSILVIYCSLTPSIVETEEKFWLAFSSIVGETTKSLFEFETMFSRRKTRLWLAIDDMNTMLTNEKLSINSWTVCEGGNQVNTFWGFLELEATIY</sequence>
<dbReference type="EMBL" id="JASMQC010000013">
    <property type="protein sequence ID" value="KAK1940782.1"/>
    <property type="molecule type" value="Genomic_DNA"/>
</dbReference>
<dbReference type="InterPro" id="IPR045379">
    <property type="entry name" value="Crinkler_N"/>
</dbReference>
<dbReference type="GO" id="GO:0005576">
    <property type="term" value="C:extracellular region"/>
    <property type="evidence" value="ECO:0007669"/>
    <property type="project" value="UniProtKB-SubCell"/>
</dbReference>
<evidence type="ECO:0000256" key="2">
    <source>
        <dbReference type="ARBA" id="ARBA00004613"/>
    </source>
</evidence>
<evidence type="ECO:0000256" key="4">
    <source>
        <dbReference type="SAM" id="SignalP"/>
    </source>
</evidence>
<accession>A0AAD9GLR5</accession>
<reference evidence="6" key="1">
    <citation type="submission" date="2023-08" db="EMBL/GenBank/DDBJ databases">
        <title>Reference Genome Resource for the Citrus Pathogen Phytophthora citrophthora.</title>
        <authorList>
            <person name="Moller H."/>
            <person name="Coetzee B."/>
            <person name="Rose L.J."/>
            <person name="Van Niekerk J.M."/>
        </authorList>
    </citation>
    <scope>NUCLEOTIDE SEQUENCE</scope>
    <source>
        <strain evidence="6">STE-U-9442</strain>
    </source>
</reference>
<comment type="caution">
    <text evidence="6">The sequence shown here is derived from an EMBL/GenBank/DDBJ whole genome shotgun (WGS) entry which is preliminary data.</text>
</comment>
<feature type="chain" id="PRO_5042114515" description="Crinkler effector protein N-terminal domain-containing protein" evidence="4">
    <location>
        <begin position="17"/>
        <end position="298"/>
    </location>
</feature>
<dbReference type="InterPro" id="IPR027417">
    <property type="entry name" value="P-loop_NTPase"/>
</dbReference>
<proteinExistence type="predicted"/>
<gene>
    <name evidence="6" type="ORF">P3T76_007488</name>
</gene>
<feature type="domain" description="Crinkler effector protein N-terminal" evidence="5">
    <location>
        <begin position="8"/>
        <end position="108"/>
    </location>
</feature>
<evidence type="ECO:0000313" key="6">
    <source>
        <dbReference type="EMBL" id="KAK1940782.1"/>
    </source>
</evidence>
<dbReference type="SUPFAM" id="SSF52540">
    <property type="entry name" value="P-loop containing nucleoside triphosphate hydrolases"/>
    <property type="match status" value="1"/>
</dbReference>
<dbReference type="Pfam" id="PF20147">
    <property type="entry name" value="Crinkler"/>
    <property type="match status" value="1"/>
</dbReference>
<comment type="subcellular location">
    <subcellularLocation>
        <location evidence="1">Host cell</location>
    </subcellularLocation>
    <subcellularLocation>
        <location evidence="2">Secreted</location>
    </subcellularLocation>
</comment>
<evidence type="ECO:0000259" key="5">
    <source>
        <dbReference type="Pfam" id="PF20147"/>
    </source>
</evidence>
<organism evidence="6 7">
    <name type="scientific">Phytophthora citrophthora</name>
    <dbReference type="NCBI Taxonomy" id="4793"/>
    <lineage>
        <taxon>Eukaryota</taxon>
        <taxon>Sar</taxon>
        <taxon>Stramenopiles</taxon>
        <taxon>Oomycota</taxon>
        <taxon>Peronosporomycetes</taxon>
        <taxon>Peronosporales</taxon>
        <taxon>Peronosporaceae</taxon>
        <taxon>Phytophthora</taxon>
    </lineage>
</organism>
<evidence type="ECO:0000313" key="7">
    <source>
        <dbReference type="Proteomes" id="UP001259832"/>
    </source>
</evidence>
<keyword evidence="3" id="KW-0964">Secreted</keyword>
<dbReference type="GO" id="GO:0043657">
    <property type="term" value="C:host cell"/>
    <property type="evidence" value="ECO:0007669"/>
    <property type="project" value="UniProtKB-SubCell"/>
</dbReference>
<dbReference type="AlphaFoldDB" id="A0AAD9GLR5"/>
<dbReference type="Proteomes" id="UP001259832">
    <property type="component" value="Unassembled WGS sequence"/>
</dbReference>
<evidence type="ECO:0000256" key="1">
    <source>
        <dbReference type="ARBA" id="ARBA00004340"/>
    </source>
</evidence>
<keyword evidence="4" id="KW-0732">Signal</keyword>
<name>A0AAD9GLR5_9STRA</name>
<evidence type="ECO:0000256" key="3">
    <source>
        <dbReference type="ARBA" id="ARBA00022525"/>
    </source>
</evidence>
<feature type="signal peptide" evidence="4">
    <location>
        <begin position="1"/>
        <end position="16"/>
    </location>
</feature>